<dbReference type="PRINTS" id="PR00474">
    <property type="entry name" value="GLU5KINASE"/>
</dbReference>
<protein>
    <recommendedName>
        <fullName evidence="5">Aspartate/glutamate/uridylate kinase domain-containing protein</fullName>
    </recommendedName>
</protein>
<dbReference type="PANTHER" id="PTHR11063">
    <property type="entry name" value="GLUTAMATE SEMIALDEHYDE DEHYDROGENASE"/>
    <property type="match status" value="1"/>
</dbReference>
<gene>
    <name evidence="6" type="ORF">CGOC_LOCUS7977</name>
</gene>
<evidence type="ECO:0000259" key="5">
    <source>
        <dbReference type="Pfam" id="PF00696"/>
    </source>
</evidence>
<accession>A0A3P6TBQ2</accession>
<keyword evidence="7" id="KW-1185">Reference proteome</keyword>
<dbReference type="InterPro" id="IPR036393">
    <property type="entry name" value="AceGlu_kinase-like_sf"/>
</dbReference>
<dbReference type="AlphaFoldDB" id="A0A3P6TBQ2"/>
<evidence type="ECO:0000256" key="2">
    <source>
        <dbReference type="ARBA" id="ARBA00022741"/>
    </source>
</evidence>
<keyword evidence="1" id="KW-0808">Transferase</keyword>
<evidence type="ECO:0000313" key="7">
    <source>
        <dbReference type="Proteomes" id="UP000271889"/>
    </source>
</evidence>
<reference evidence="6 7" key="1">
    <citation type="submission" date="2018-11" db="EMBL/GenBank/DDBJ databases">
        <authorList>
            <consortium name="Pathogen Informatics"/>
        </authorList>
    </citation>
    <scope>NUCLEOTIDE SEQUENCE [LARGE SCALE GENOMIC DNA]</scope>
</reference>
<dbReference type="SUPFAM" id="SSF53633">
    <property type="entry name" value="Carbamate kinase-like"/>
    <property type="match status" value="1"/>
</dbReference>
<dbReference type="Gene3D" id="3.40.605.10">
    <property type="entry name" value="Aldehyde Dehydrogenase, Chain A, domain 1"/>
    <property type="match status" value="1"/>
</dbReference>
<keyword evidence="3" id="KW-0418">Kinase</keyword>
<keyword evidence="2" id="KW-0547">Nucleotide-binding</keyword>
<dbReference type="Pfam" id="PF00696">
    <property type="entry name" value="AA_kinase"/>
    <property type="match status" value="1"/>
</dbReference>
<name>A0A3P6TBQ2_CYLGO</name>
<dbReference type="InterPro" id="IPR019797">
    <property type="entry name" value="Glutamate_5-kinase_CS"/>
</dbReference>
<evidence type="ECO:0000313" key="6">
    <source>
        <dbReference type="EMBL" id="VDK82487.1"/>
    </source>
</evidence>
<dbReference type="InterPro" id="IPR016161">
    <property type="entry name" value="Ald_DH/histidinol_DH"/>
</dbReference>
<evidence type="ECO:0000256" key="1">
    <source>
        <dbReference type="ARBA" id="ARBA00022679"/>
    </source>
</evidence>
<organism evidence="6 7">
    <name type="scientific">Cylicostephanus goldi</name>
    <name type="common">Nematode worm</name>
    <dbReference type="NCBI Taxonomy" id="71465"/>
    <lineage>
        <taxon>Eukaryota</taxon>
        <taxon>Metazoa</taxon>
        <taxon>Ecdysozoa</taxon>
        <taxon>Nematoda</taxon>
        <taxon>Chromadorea</taxon>
        <taxon>Rhabditida</taxon>
        <taxon>Rhabditina</taxon>
        <taxon>Rhabditomorpha</taxon>
        <taxon>Strongyloidea</taxon>
        <taxon>Strongylidae</taxon>
        <taxon>Cylicostephanus</taxon>
    </lineage>
</organism>
<dbReference type="InterPro" id="IPR001057">
    <property type="entry name" value="Glu/AcGlu_kinase"/>
</dbReference>
<dbReference type="GO" id="GO:0004350">
    <property type="term" value="F:glutamate-5-semialdehyde dehydrogenase activity"/>
    <property type="evidence" value="ECO:0007669"/>
    <property type="project" value="TreeGrafter"/>
</dbReference>
<proteinExistence type="predicted"/>
<dbReference type="PANTHER" id="PTHR11063:SF8">
    <property type="entry name" value="DELTA-1-PYRROLINE-5-CARBOXYLATE SYNTHASE"/>
    <property type="match status" value="1"/>
</dbReference>
<dbReference type="PROSITE" id="PS00902">
    <property type="entry name" value="GLUTAMATE_5_KINASE"/>
    <property type="match status" value="1"/>
</dbReference>
<feature type="domain" description="Aspartate/glutamate/uridylate kinase" evidence="5">
    <location>
        <begin position="33"/>
        <end position="120"/>
    </location>
</feature>
<dbReference type="Gene3D" id="3.40.1160.10">
    <property type="entry name" value="Acetylglutamate kinase-like"/>
    <property type="match status" value="1"/>
</dbReference>
<sequence length="229" mass="24587">MRWNAVLQSTAVGEIEVGKTYCCYKFLSQGGKHISDNDSLAARLSAEIEAELMIILSNVNGVYTGPPDMEGSRLLHTFVPTEDAAVVFGANSKFGTGGMESKVNACVTALENGVTTIITNGLAQNAITDAFSGKKIGTMFCRTHLHEGPPIEEVASKCRDSGRQLASLSNAERAAMVRHLAGLLVAREKDIMDANRLDMNNAKNSGELDVGFVLQELVLSYIKAMSSRT</sequence>
<evidence type="ECO:0000256" key="4">
    <source>
        <dbReference type="ARBA" id="ARBA00022840"/>
    </source>
</evidence>
<dbReference type="EMBL" id="UYRV01028520">
    <property type="protein sequence ID" value="VDK82487.1"/>
    <property type="molecule type" value="Genomic_DNA"/>
</dbReference>
<dbReference type="GO" id="GO:0005739">
    <property type="term" value="C:mitochondrion"/>
    <property type="evidence" value="ECO:0007669"/>
    <property type="project" value="TreeGrafter"/>
</dbReference>
<dbReference type="OrthoDB" id="1934954at2759"/>
<dbReference type="InterPro" id="IPR001048">
    <property type="entry name" value="Asp/Glu/Uridylate_kinase"/>
</dbReference>
<dbReference type="InterPro" id="IPR016162">
    <property type="entry name" value="Ald_DH_N"/>
</dbReference>
<dbReference type="GO" id="GO:0004349">
    <property type="term" value="F:glutamate 5-kinase activity"/>
    <property type="evidence" value="ECO:0007669"/>
    <property type="project" value="InterPro"/>
</dbReference>
<evidence type="ECO:0000256" key="3">
    <source>
        <dbReference type="ARBA" id="ARBA00022777"/>
    </source>
</evidence>
<dbReference type="Proteomes" id="UP000271889">
    <property type="component" value="Unassembled WGS sequence"/>
</dbReference>
<dbReference type="GO" id="GO:0005524">
    <property type="term" value="F:ATP binding"/>
    <property type="evidence" value="ECO:0007669"/>
    <property type="project" value="UniProtKB-KW"/>
</dbReference>
<keyword evidence="4" id="KW-0067">ATP-binding</keyword>
<dbReference type="SUPFAM" id="SSF53720">
    <property type="entry name" value="ALDH-like"/>
    <property type="match status" value="1"/>
</dbReference>